<comment type="caution">
    <text evidence="2">The sequence shown here is derived from an EMBL/GenBank/DDBJ whole genome shotgun (WGS) entry which is preliminary data.</text>
</comment>
<dbReference type="Proteomes" id="UP000886998">
    <property type="component" value="Unassembled WGS sequence"/>
</dbReference>
<protein>
    <submittedName>
        <fullName evidence="2">Uncharacterized protein</fullName>
    </submittedName>
</protein>
<name>A0A8X7C2M5_9ARAC</name>
<evidence type="ECO:0000313" key="2">
    <source>
        <dbReference type="EMBL" id="GFY54676.1"/>
    </source>
</evidence>
<accession>A0A8X7C2M5</accession>
<evidence type="ECO:0000256" key="1">
    <source>
        <dbReference type="SAM" id="MobiDB-lite"/>
    </source>
</evidence>
<feature type="compositionally biased region" description="Polar residues" evidence="1">
    <location>
        <begin position="30"/>
        <end position="41"/>
    </location>
</feature>
<feature type="region of interest" description="Disordered" evidence="1">
    <location>
        <begin position="30"/>
        <end position="58"/>
    </location>
</feature>
<dbReference type="EMBL" id="BMAV01009990">
    <property type="protein sequence ID" value="GFY54676.1"/>
    <property type="molecule type" value="Genomic_DNA"/>
</dbReference>
<keyword evidence="3" id="KW-1185">Reference proteome</keyword>
<dbReference type="AlphaFoldDB" id="A0A8X7C2M5"/>
<gene>
    <name evidence="2" type="ORF">TNIN_64331</name>
</gene>
<evidence type="ECO:0000313" key="3">
    <source>
        <dbReference type="Proteomes" id="UP000886998"/>
    </source>
</evidence>
<reference evidence="2" key="1">
    <citation type="submission" date="2020-08" db="EMBL/GenBank/DDBJ databases">
        <title>Multicomponent nature underlies the extraordinary mechanical properties of spider dragline silk.</title>
        <authorList>
            <person name="Kono N."/>
            <person name="Nakamura H."/>
            <person name="Mori M."/>
            <person name="Yoshida Y."/>
            <person name="Ohtoshi R."/>
            <person name="Malay A.D."/>
            <person name="Moran D.A.P."/>
            <person name="Tomita M."/>
            <person name="Numata K."/>
            <person name="Arakawa K."/>
        </authorList>
    </citation>
    <scope>NUCLEOTIDE SEQUENCE</scope>
</reference>
<sequence length="130" mass="14822">MPAYGWCQFMDESSSSNGILQITAQPQFNASMSQNRSSQLKNAGAPSRGNKVKQFRHRRRPRALNVTIGIRDWRDAKPAFSAKRKPAPAGTKRQKAFDTWFHSYLALNILQYLNMNMCQNLKRVVSKAFS</sequence>
<proteinExistence type="predicted"/>
<organism evidence="2 3">
    <name type="scientific">Trichonephila inaurata madagascariensis</name>
    <dbReference type="NCBI Taxonomy" id="2747483"/>
    <lineage>
        <taxon>Eukaryota</taxon>
        <taxon>Metazoa</taxon>
        <taxon>Ecdysozoa</taxon>
        <taxon>Arthropoda</taxon>
        <taxon>Chelicerata</taxon>
        <taxon>Arachnida</taxon>
        <taxon>Araneae</taxon>
        <taxon>Araneomorphae</taxon>
        <taxon>Entelegynae</taxon>
        <taxon>Araneoidea</taxon>
        <taxon>Nephilidae</taxon>
        <taxon>Trichonephila</taxon>
        <taxon>Trichonephila inaurata</taxon>
    </lineage>
</organism>